<dbReference type="Proteomes" id="UP001320245">
    <property type="component" value="Unassembled WGS sequence"/>
</dbReference>
<evidence type="ECO:0000313" key="2">
    <source>
        <dbReference type="EMBL" id="KAK7732239.1"/>
    </source>
</evidence>
<dbReference type="EMBL" id="JAJSPL020000052">
    <property type="protein sequence ID" value="KAK7732239.1"/>
    <property type="molecule type" value="Genomic_DNA"/>
</dbReference>
<name>A0AAN9U021_9PEZI</name>
<feature type="region of interest" description="Disordered" evidence="1">
    <location>
        <begin position="325"/>
        <end position="483"/>
    </location>
</feature>
<evidence type="ECO:0000256" key="1">
    <source>
        <dbReference type="SAM" id="MobiDB-lite"/>
    </source>
</evidence>
<organism evidence="2 3">
    <name type="scientific">Cytospora paraplurivora</name>
    <dbReference type="NCBI Taxonomy" id="2898453"/>
    <lineage>
        <taxon>Eukaryota</taxon>
        <taxon>Fungi</taxon>
        <taxon>Dikarya</taxon>
        <taxon>Ascomycota</taxon>
        <taxon>Pezizomycotina</taxon>
        <taxon>Sordariomycetes</taxon>
        <taxon>Sordariomycetidae</taxon>
        <taxon>Diaporthales</taxon>
        <taxon>Cytosporaceae</taxon>
        <taxon>Cytospora</taxon>
    </lineage>
</organism>
<evidence type="ECO:0000313" key="3">
    <source>
        <dbReference type="Proteomes" id="UP001320245"/>
    </source>
</evidence>
<feature type="region of interest" description="Disordered" evidence="1">
    <location>
        <begin position="109"/>
        <end position="130"/>
    </location>
</feature>
<feature type="compositionally biased region" description="Basic residues" evidence="1">
    <location>
        <begin position="466"/>
        <end position="483"/>
    </location>
</feature>
<gene>
    <name evidence="2" type="ORF">SLS53_008528</name>
</gene>
<sequence length="483" mass="50826">MSIETGAEEQSITEGLIRDATTVEGDLEAQEAIMVNESLQQEFAGEQLGPTLEHHAYERRSTEVPTSDSAGVVEDMSGSSTAPVGSASGGLLGKEGVPELVGKQDLEVQEQEAGSLSRYPTEALDPRMPGVTRPDQFATARESPRGFVHINHAVFSMAGETNMPASGFEAAVEAIRQVVASCNSLLPGETRDEPSGTTALGAIDLKHPLQATVDATTSKVVSGKEATEVDVVASKAPDQSAVDLLQTEQYSIAGNENIQPAHAGIVGALPKDTSSAGDGLSLKELSPQQRPSLAATNGWLRIEIPAHFSAVRNQLYFYKSMEEMQSAPKATGKRPRPNARTSSARKIAKVNLDHTSGGKAKDSKSGETVSSSSASISQETPRNTRAQHGDSYGRASEAEEEVMLLLTDPLETNDVRLGSQGEGTADEDQESGPSAPGAHSFKELAAYSIGDSTNSAAVAEPAAGRVTRRRNRGRGSGRGQRGH</sequence>
<dbReference type="AlphaFoldDB" id="A0AAN9U021"/>
<accession>A0AAN9U021</accession>
<comment type="caution">
    <text evidence="2">The sequence shown here is derived from an EMBL/GenBank/DDBJ whole genome shotgun (WGS) entry which is preliminary data.</text>
</comment>
<keyword evidence="3" id="KW-1185">Reference proteome</keyword>
<feature type="compositionally biased region" description="Polar residues" evidence="1">
    <location>
        <begin position="366"/>
        <end position="386"/>
    </location>
</feature>
<reference evidence="2 3" key="1">
    <citation type="journal article" date="2023" name="PLoS ONE">
        <title>Cytospora paraplurivora sp. nov. isolated from orchards with fruit tree decline syndrome in Ontario, Canada.</title>
        <authorList>
            <person name="Ilyukhin E."/>
            <person name="Nguyen H.D.T."/>
            <person name="Castle A.J."/>
            <person name="Ellouze W."/>
        </authorList>
    </citation>
    <scope>NUCLEOTIDE SEQUENCE [LARGE SCALE GENOMIC DNA]</scope>
    <source>
        <strain evidence="2 3">FDS-564</strain>
    </source>
</reference>
<feature type="region of interest" description="Disordered" evidence="1">
    <location>
        <begin position="58"/>
        <end position="96"/>
    </location>
</feature>
<proteinExistence type="predicted"/>
<protein>
    <submittedName>
        <fullName evidence="2">Uncharacterized protein</fullName>
    </submittedName>
</protein>